<dbReference type="Proteomes" id="UP000027318">
    <property type="component" value="Unassembled WGS sequence"/>
</dbReference>
<name>A0A063Y871_9GAMM</name>
<dbReference type="EMBL" id="JMSZ01000016">
    <property type="protein sequence ID" value="KDE40577.1"/>
    <property type="molecule type" value="Genomic_DNA"/>
</dbReference>
<dbReference type="Gene3D" id="3.40.50.150">
    <property type="entry name" value="Vaccinia Virus protein VP39"/>
    <property type="match status" value="1"/>
</dbReference>
<dbReference type="SUPFAM" id="SSF53335">
    <property type="entry name" value="S-adenosyl-L-methionine-dependent methyltransferases"/>
    <property type="match status" value="1"/>
</dbReference>
<accession>A0A063Y871</accession>
<dbReference type="PANTHER" id="PTHR43861">
    <property type="entry name" value="TRANS-ACONITATE 2-METHYLTRANSFERASE-RELATED"/>
    <property type="match status" value="1"/>
</dbReference>
<keyword evidence="1" id="KW-0808">Transferase</keyword>
<dbReference type="GO" id="GO:0008168">
    <property type="term" value="F:methyltransferase activity"/>
    <property type="evidence" value="ECO:0007669"/>
    <property type="project" value="UniProtKB-KW"/>
</dbReference>
<evidence type="ECO:0000313" key="1">
    <source>
        <dbReference type="EMBL" id="KDE40577.1"/>
    </source>
</evidence>
<dbReference type="InterPro" id="IPR029063">
    <property type="entry name" value="SAM-dependent_MTases_sf"/>
</dbReference>
<gene>
    <name evidence="1" type="ORF">ADINL_1169</name>
</gene>
<evidence type="ECO:0000313" key="2">
    <source>
        <dbReference type="Proteomes" id="UP000027318"/>
    </source>
</evidence>
<organism evidence="1 2">
    <name type="scientific">Nitrincola lacisaponensis</name>
    <dbReference type="NCBI Taxonomy" id="267850"/>
    <lineage>
        <taxon>Bacteria</taxon>
        <taxon>Pseudomonadati</taxon>
        <taxon>Pseudomonadota</taxon>
        <taxon>Gammaproteobacteria</taxon>
        <taxon>Oceanospirillales</taxon>
        <taxon>Oceanospirillaceae</taxon>
        <taxon>Nitrincola</taxon>
    </lineage>
</organism>
<sequence>MNPFSDAKVIDSWSKNVSQWTSAVRLGQIETRQCVTNQAIVDAVLQQSPESVIDIGCGEGWLVRALSPHAVQLLGVDAVPSLVEQARALGGGEFRVASYEAIAQGVIDRRFDVAVCNFSLIGKESVEQLIAATPMFLKPDGVLIVQTLHPLMAGGDLPYCDGWRAGSWAGFDASFIDPAPWYFRTLKNWFALLSVNGLRVIDISEPLDPKTQQPASIIFSAVSAAGSEDAPS</sequence>
<reference evidence="1 2" key="1">
    <citation type="journal article" date="2005" name="Int. J. Syst. Evol. Microbiol.">
        <title>Nitrincola lacisaponensis gen. nov., sp. nov., a novel alkaliphilic bacterium isolated from an alkaline, saline lake.</title>
        <authorList>
            <person name="Dimitriu P.A."/>
            <person name="Shukla S.K."/>
            <person name="Conradt J."/>
            <person name="Marquez M.C."/>
            <person name="Ventosa A."/>
            <person name="Maglia A."/>
            <person name="Peyton B.M."/>
            <person name="Pinkart H.C."/>
            <person name="Mormile M.R."/>
        </authorList>
    </citation>
    <scope>NUCLEOTIDE SEQUENCE [LARGE SCALE GENOMIC DNA]</scope>
    <source>
        <strain evidence="1 2">4CA</strain>
    </source>
</reference>
<comment type="caution">
    <text evidence="1">The sequence shown here is derived from an EMBL/GenBank/DDBJ whole genome shotgun (WGS) entry which is preliminary data.</text>
</comment>
<protein>
    <submittedName>
        <fullName evidence="1">Methyltransferase type 12</fullName>
    </submittedName>
</protein>
<proteinExistence type="predicted"/>
<dbReference type="RefSeq" id="WP_036544807.1">
    <property type="nucleotide sequence ID" value="NZ_JMSZ01000016.1"/>
</dbReference>
<keyword evidence="2" id="KW-1185">Reference proteome</keyword>
<dbReference type="OrthoDB" id="9791837at2"/>
<dbReference type="Pfam" id="PF13489">
    <property type="entry name" value="Methyltransf_23"/>
    <property type="match status" value="1"/>
</dbReference>
<dbReference type="AlphaFoldDB" id="A0A063Y871"/>
<dbReference type="CDD" id="cd02440">
    <property type="entry name" value="AdoMet_MTases"/>
    <property type="match status" value="1"/>
</dbReference>
<dbReference type="PANTHER" id="PTHR43861:SF1">
    <property type="entry name" value="TRANS-ACONITATE 2-METHYLTRANSFERASE"/>
    <property type="match status" value="1"/>
</dbReference>
<dbReference type="GO" id="GO:0032259">
    <property type="term" value="P:methylation"/>
    <property type="evidence" value="ECO:0007669"/>
    <property type="project" value="UniProtKB-KW"/>
</dbReference>
<dbReference type="STRING" id="267850.ADINL_1169"/>
<keyword evidence="1" id="KW-0489">Methyltransferase</keyword>
<dbReference type="PATRIC" id="fig|267850.7.peg.1164"/>